<name>A0A159ZSL0_PSEFL</name>
<dbReference type="AlphaFoldDB" id="A0A159ZSL0"/>
<evidence type="ECO:0000256" key="2">
    <source>
        <dbReference type="ARBA" id="ARBA00023002"/>
    </source>
</evidence>
<evidence type="ECO:0000313" key="4">
    <source>
        <dbReference type="EMBL" id="AMZ70546.1"/>
    </source>
</evidence>
<dbReference type="EMBL" id="CP015225">
    <property type="protein sequence ID" value="AMZ70546.1"/>
    <property type="molecule type" value="Genomic_DNA"/>
</dbReference>
<accession>A0A159ZSL0</accession>
<sequence length="451" mass="50158">MPELTTIEIAQLHRADVQPPQAVPSRYDPIRQGAKIILGIPQPSRSQHMAPIQLQEPNAEQVGISHTTDNSIADKRIGSQVNEQFFQPYTFNNGATVKNRLFMAPMTNGQSHPDGRFSEEELNWLTMRAQGGFGAVITAGASPYEDDLYIEGQIGAFSDAHEDGLRRFAEMVKREQALSIVQLMPSGMRAKAKLNRGKQPAGPSVVQLPIPDFEQPRELSEEQIHAILDALVDSARRVHRAGASGIELHGANGYLFTQFFSLTTNLRKDKWGGSVENRARFLLEAMRRIRADLPSDFTIGVKILAEDWNSGRGFDIDEGLEMLRMMNDVGFTYLNLSAMNAKEVSWKYPNQKQTNLSRVRGVLRGDIPVVASGSLLTPQEVQDALNDGADMVALGRAAILAPDWPKRAARPDFEIKNFPLTLEELYALGVSPKFVHALRNGLSMWKFIKEN</sequence>
<dbReference type="Proteomes" id="UP000076083">
    <property type="component" value="Chromosome"/>
</dbReference>
<proteinExistence type="predicted"/>
<evidence type="ECO:0000256" key="1">
    <source>
        <dbReference type="ARBA" id="ARBA00022630"/>
    </source>
</evidence>
<dbReference type="Gene3D" id="3.20.20.70">
    <property type="entry name" value="Aldolase class I"/>
    <property type="match status" value="1"/>
</dbReference>
<dbReference type="GO" id="GO:0010181">
    <property type="term" value="F:FMN binding"/>
    <property type="evidence" value="ECO:0007669"/>
    <property type="project" value="InterPro"/>
</dbReference>
<gene>
    <name evidence="4" type="ORF">TK06_05310</name>
</gene>
<keyword evidence="1" id="KW-0285">Flavoprotein</keyword>
<organism evidence="4 5">
    <name type="scientific">Pseudomonas fluorescens</name>
    <dbReference type="NCBI Taxonomy" id="294"/>
    <lineage>
        <taxon>Bacteria</taxon>
        <taxon>Pseudomonadati</taxon>
        <taxon>Pseudomonadota</taxon>
        <taxon>Gammaproteobacteria</taxon>
        <taxon>Pseudomonadales</taxon>
        <taxon>Pseudomonadaceae</taxon>
        <taxon>Pseudomonas</taxon>
    </lineage>
</organism>
<dbReference type="GO" id="GO:0016491">
    <property type="term" value="F:oxidoreductase activity"/>
    <property type="evidence" value="ECO:0007669"/>
    <property type="project" value="UniProtKB-KW"/>
</dbReference>
<evidence type="ECO:0000259" key="3">
    <source>
        <dbReference type="Pfam" id="PF00724"/>
    </source>
</evidence>
<dbReference type="CDD" id="cd02803">
    <property type="entry name" value="OYE_like_FMN_family"/>
    <property type="match status" value="1"/>
</dbReference>
<dbReference type="SUPFAM" id="SSF51395">
    <property type="entry name" value="FMN-linked oxidoreductases"/>
    <property type="match status" value="1"/>
</dbReference>
<dbReference type="PANTHER" id="PTHR43656:SF2">
    <property type="entry name" value="BINDING OXIDOREDUCTASE, PUTATIVE (AFU_ORTHOLOGUE AFUA_2G08260)-RELATED"/>
    <property type="match status" value="1"/>
</dbReference>
<dbReference type="InterPro" id="IPR001155">
    <property type="entry name" value="OxRdtase_FMN_N"/>
</dbReference>
<dbReference type="InterPro" id="IPR051799">
    <property type="entry name" value="NADH_flavin_oxidoreductase"/>
</dbReference>
<evidence type="ECO:0000313" key="5">
    <source>
        <dbReference type="Proteomes" id="UP000076083"/>
    </source>
</evidence>
<keyword evidence="2" id="KW-0560">Oxidoreductase</keyword>
<dbReference type="InterPro" id="IPR013785">
    <property type="entry name" value="Aldolase_TIM"/>
</dbReference>
<dbReference type="Pfam" id="PF00724">
    <property type="entry name" value="Oxidored_FMN"/>
    <property type="match status" value="1"/>
</dbReference>
<reference evidence="5" key="1">
    <citation type="submission" date="2016-04" db="EMBL/GenBank/DDBJ databases">
        <authorList>
            <person name="Ray J."/>
            <person name="Price M."/>
            <person name="Deutschbauer A."/>
        </authorList>
    </citation>
    <scope>NUCLEOTIDE SEQUENCE [LARGE SCALE GENOMIC DNA]</scope>
    <source>
        <strain evidence="5">FW300-N2E2</strain>
    </source>
</reference>
<protein>
    <recommendedName>
        <fullName evidence="3">NADH:flavin oxidoreductase/NADH oxidase N-terminal domain-containing protein</fullName>
    </recommendedName>
</protein>
<feature type="domain" description="NADH:flavin oxidoreductase/NADH oxidase N-terminal" evidence="3">
    <location>
        <begin position="85"/>
        <end position="409"/>
    </location>
</feature>
<reference evidence="4 5" key="2">
    <citation type="journal article" date="2018" name="Nature">
        <title>Mutant phenotypes for thousands of bacterial genes of unknown function.</title>
        <authorList>
            <person name="Price M.N."/>
            <person name="Wetmore K.M."/>
            <person name="Waters R.J."/>
            <person name="Callaghan M."/>
            <person name="Ray J."/>
            <person name="Liu H."/>
            <person name="Kuehl J.V."/>
            <person name="Melnyk R.A."/>
            <person name="Lamson J.S."/>
            <person name="Suh Y."/>
            <person name="Carlson H.K."/>
            <person name="Esquivel Z."/>
            <person name="Sadeeshkumar H."/>
            <person name="Chakraborty R."/>
            <person name="Zane G.M."/>
            <person name="Rubin B.E."/>
            <person name="Wall J.D."/>
            <person name="Visel A."/>
            <person name="Bristow J."/>
            <person name="Blow M.J."/>
            <person name="Arkin A.P."/>
            <person name="Deutschbauer A.M."/>
        </authorList>
    </citation>
    <scope>NUCLEOTIDE SEQUENCE [LARGE SCALE GENOMIC DNA]</scope>
    <source>
        <strain evidence="4 5">FW300-N2E2</strain>
    </source>
</reference>
<dbReference type="PANTHER" id="PTHR43656">
    <property type="entry name" value="BINDING OXIDOREDUCTASE, PUTATIVE (AFU_ORTHOLOGUE AFUA_2G08260)-RELATED"/>
    <property type="match status" value="1"/>
</dbReference>